<evidence type="ECO:0000256" key="2">
    <source>
        <dbReference type="ARBA" id="ARBA00023015"/>
    </source>
</evidence>
<keyword evidence="4" id="KW-0238">DNA-binding</keyword>
<dbReference type="Gene3D" id="1.10.1740.10">
    <property type="match status" value="1"/>
</dbReference>
<dbReference type="SUPFAM" id="SSF88946">
    <property type="entry name" value="Sigma2 domain of RNA polymerase sigma factors"/>
    <property type="match status" value="1"/>
</dbReference>
<feature type="compositionally biased region" description="Basic and acidic residues" evidence="6">
    <location>
        <begin position="104"/>
        <end position="118"/>
    </location>
</feature>
<evidence type="ECO:0000256" key="4">
    <source>
        <dbReference type="ARBA" id="ARBA00023125"/>
    </source>
</evidence>
<dbReference type="Pfam" id="PF04542">
    <property type="entry name" value="Sigma70_r2"/>
    <property type="match status" value="1"/>
</dbReference>
<dbReference type="KEGG" id="ahel:Q31a_08080"/>
<keyword evidence="9" id="KW-1185">Reference proteome</keyword>
<proteinExistence type="inferred from homology"/>
<keyword evidence="5" id="KW-0804">Transcription</keyword>
<dbReference type="InterPro" id="IPR013324">
    <property type="entry name" value="RNA_pol_sigma_r3/r4-like"/>
</dbReference>
<gene>
    <name evidence="8" type="primary">sigE_2</name>
    <name evidence="8" type="ORF">Q31a_08080</name>
</gene>
<evidence type="ECO:0000256" key="5">
    <source>
        <dbReference type="ARBA" id="ARBA00023163"/>
    </source>
</evidence>
<dbReference type="Gene3D" id="1.10.10.10">
    <property type="entry name" value="Winged helix-like DNA-binding domain superfamily/Winged helix DNA-binding domain"/>
    <property type="match status" value="1"/>
</dbReference>
<dbReference type="PANTHER" id="PTHR43133:SF8">
    <property type="entry name" value="RNA POLYMERASE SIGMA FACTOR HI_1459-RELATED"/>
    <property type="match status" value="1"/>
</dbReference>
<comment type="similarity">
    <text evidence="1">Belongs to the sigma-70 factor family. ECF subfamily.</text>
</comment>
<dbReference type="InterPro" id="IPR036388">
    <property type="entry name" value="WH-like_DNA-bd_sf"/>
</dbReference>
<dbReference type="Proteomes" id="UP000318017">
    <property type="component" value="Chromosome"/>
</dbReference>
<sequence length="199" mass="22615">MILQGPETRPSLIGKLHDPAAAEAWAEFVHLYQPIVYRVAVRRGLQHADAEDLTQDVFATVGRKVADFDLELSGSFRGWLLKITRDLVVNKLTRGPREVGTGDSETRHRLNEHPQREETETLLRFEHQRLMLSQASERLRCKISPSIWNAFWLTAVEGQSIADVAKQLDKSEGAIRVARCRVLAQLRKEVQADDHPFSL</sequence>
<accession>A0A518G1P7</accession>
<dbReference type="SUPFAM" id="SSF88659">
    <property type="entry name" value="Sigma3 and sigma4 domains of RNA polymerase sigma factors"/>
    <property type="match status" value="1"/>
</dbReference>
<dbReference type="AlphaFoldDB" id="A0A518G1P7"/>
<dbReference type="InterPro" id="IPR014284">
    <property type="entry name" value="RNA_pol_sigma-70_dom"/>
</dbReference>
<evidence type="ECO:0000313" key="8">
    <source>
        <dbReference type="EMBL" id="QDV22522.1"/>
    </source>
</evidence>
<dbReference type="GO" id="GO:0006352">
    <property type="term" value="P:DNA-templated transcription initiation"/>
    <property type="evidence" value="ECO:0007669"/>
    <property type="project" value="InterPro"/>
</dbReference>
<keyword evidence="3" id="KW-0731">Sigma factor</keyword>
<dbReference type="RefSeq" id="WP_231691211.1">
    <property type="nucleotide sequence ID" value="NZ_CP036298.1"/>
</dbReference>
<keyword evidence="2" id="KW-0805">Transcription regulation</keyword>
<feature type="domain" description="RNA polymerase sigma-70 region 2" evidence="7">
    <location>
        <begin position="29"/>
        <end position="94"/>
    </location>
</feature>
<dbReference type="NCBIfam" id="TIGR02937">
    <property type="entry name" value="sigma70-ECF"/>
    <property type="match status" value="1"/>
</dbReference>
<protein>
    <submittedName>
        <fullName evidence="8">ECF RNA polymerase sigma factor SigE</fullName>
    </submittedName>
</protein>
<dbReference type="InterPro" id="IPR039425">
    <property type="entry name" value="RNA_pol_sigma-70-like"/>
</dbReference>
<dbReference type="PANTHER" id="PTHR43133">
    <property type="entry name" value="RNA POLYMERASE ECF-TYPE SIGMA FACTO"/>
    <property type="match status" value="1"/>
</dbReference>
<evidence type="ECO:0000256" key="3">
    <source>
        <dbReference type="ARBA" id="ARBA00023082"/>
    </source>
</evidence>
<dbReference type="GO" id="GO:0016987">
    <property type="term" value="F:sigma factor activity"/>
    <property type="evidence" value="ECO:0007669"/>
    <property type="project" value="UniProtKB-KW"/>
</dbReference>
<evidence type="ECO:0000256" key="1">
    <source>
        <dbReference type="ARBA" id="ARBA00010641"/>
    </source>
</evidence>
<dbReference type="InterPro" id="IPR013325">
    <property type="entry name" value="RNA_pol_sigma_r2"/>
</dbReference>
<evidence type="ECO:0000313" key="9">
    <source>
        <dbReference type="Proteomes" id="UP000318017"/>
    </source>
</evidence>
<organism evidence="8 9">
    <name type="scientific">Aureliella helgolandensis</name>
    <dbReference type="NCBI Taxonomy" id="2527968"/>
    <lineage>
        <taxon>Bacteria</taxon>
        <taxon>Pseudomonadati</taxon>
        <taxon>Planctomycetota</taxon>
        <taxon>Planctomycetia</taxon>
        <taxon>Pirellulales</taxon>
        <taxon>Pirellulaceae</taxon>
        <taxon>Aureliella</taxon>
    </lineage>
</organism>
<name>A0A518G1P7_9BACT</name>
<dbReference type="EMBL" id="CP036298">
    <property type="protein sequence ID" value="QDV22522.1"/>
    <property type="molecule type" value="Genomic_DNA"/>
</dbReference>
<feature type="region of interest" description="Disordered" evidence="6">
    <location>
        <begin position="97"/>
        <end position="118"/>
    </location>
</feature>
<reference evidence="8 9" key="1">
    <citation type="submission" date="2019-02" db="EMBL/GenBank/DDBJ databases">
        <title>Deep-cultivation of Planctomycetes and their phenomic and genomic characterization uncovers novel biology.</title>
        <authorList>
            <person name="Wiegand S."/>
            <person name="Jogler M."/>
            <person name="Boedeker C."/>
            <person name="Pinto D."/>
            <person name="Vollmers J."/>
            <person name="Rivas-Marin E."/>
            <person name="Kohn T."/>
            <person name="Peeters S.H."/>
            <person name="Heuer A."/>
            <person name="Rast P."/>
            <person name="Oberbeckmann S."/>
            <person name="Bunk B."/>
            <person name="Jeske O."/>
            <person name="Meyerdierks A."/>
            <person name="Storesund J.E."/>
            <person name="Kallscheuer N."/>
            <person name="Luecker S."/>
            <person name="Lage O.M."/>
            <person name="Pohl T."/>
            <person name="Merkel B.J."/>
            <person name="Hornburger P."/>
            <person name="Mueller R.-W."/>
            <person name="Bruemmer F."/>
            <person name="Labrenz M."/>
            <person name="Spormann A.M."/>
            <person name="Op den Camp H."/>
            <person name="Overmann J."/>
            <person name="Amann R."/>
            <person name="Jetten M.S.M."/>
            <person name="Mascher T."/>
            <person name="Medema M.H."/>
            <person name="Devos D.P."/>
            <person name="Kaster A.-K."/>
            <person name="Ovreas L."/>
            <person name="Rohde M."/>
            <person name="Galperin M.Y."/>
            <person name="Jogler C."/>
        </authorList>
    </citation>
    <scope>NUCLEOTIDE SEQUENCE [LARGE SCALE GENOMIC DNA]</scope>
    <source>
        <strain evidence="8 9">Q31a</strain>
    </source>
</reference>
<evidence type="ECO:0000256" key="6">
    <source>
        <dbReference type="SAM" id="MobiDB-lite"/>
    </source>
</evidence>
<evidence type="ECO:0000259" key="7">
    <source>
        <dbReference type="Pfam" id="PF04542"/>
    </source>
</evidence>
<dbReference type="GO" id="GO:0003677">
    <property type="term" value="F:DNA binding"/>
    <property type="evidence" value="ECO:0007669"/>
    <property type="project" value="UniProtKB-KW"/>
</dbReference>
<dbReference type="InterPro" id="IPR007627">
    <property type="entry name" value="RNA_pol_sigma70_r2"/>
</dbReference>